<evidence type="ECO:0000313" key="19">
    <source>
        <dbReference type="EMBL" id="KAG2237705.1"/>
    </source>
</evidence>
<evidence type="ECO:0000259" key="15">
    <source>
        <dbReference type="Pfam" id="PF00749"/>
    </source>
</evidence>
<feature type="domain" description="tRNA synthetases class I (E and Q) anti-codon binding" evidence="18">
    <location>
        <begin position="615"/>
        <end position="687"/>
    </location>
</feature>
<keyword evidence="10 14" id="KW-0030">Aminoacyl-tRNA synthetase</keyword>
<dbReference type="Pfam" id="PF00749">
    <property type="entry name" value="tRNA-synt_1c"/>
    <property type="match status" value="1"/>
</dbReference>
<dbReference type="PROSITE" id="PS00178">
    <property type="entry name" value="AA_TRNA_LIGASE_I"/>
    <property type="match status" value="1"/>
</dbReference>
<dbReference type="InterPro" id="IPR020058">
    <property type="entry name" value="Glu/Gln-tRNA-synth_Ib_cat-dom"/>
</dbReference>
<evidence type="ECO:0000259" key="16">
    <source>
        <dbReference type="Pfam" id="PF03950"/>
    </source>
</evidence>
<dbReference type="SUPFAM" id="SSF47616">
    <property type="entry name" value="GST C-terminal domain-like"/>
    <property type="match status" value="1"/>
</dbReference>
<comment type="similarity">
    <text evidence="2">Belongs to the class-I aminoacyl-tRNA synthetase family. Glutamate--tRNA ligase type 2 subfamily.</text>
</comment>
<dbReference type="InterPro" id="IPR036282">
    <property type="entry name" value="Glutathione-S-Trfase_C_sf"/>
</dbReference>
<evidence type="ECO:0000256" key="4">
    <source>
        <dbReference type="ARBA" id="ARBA00022490"/>
    </source>
</evidence>
<dbReference type="InterPro" id="IPR020056">
    <property type="entry name" value="Rbsml_bL25/Gln-tRNA_synth_N"/>
</dbReference>
<evidence type="ECO:0000256" key="12">
    <source>
        <dbReference type="ARBA" id="ARBA00048351"/>
    </source>
</evidence>
<evidence type="ECO:0000256" key="9">
    <source>
        <dbReference type="ARBA" id="ARBA00022917"/>
    </source>
</evidence>
<dbReference type="Gene3D" id="2.40.240.10">
    <property type="entry name" value="Ribosomal Protein L25, Chain P"/>
    <property type="match status" value="2"/>
</dbReference>
<keyword evidence="9 14" id="KW-0648">Protein biosynthesis</keyword>
<dbReference type="InterPro" id="IPR000924">
    <property type="entry name" value="Glu/Gln-tRNA-synth"/>
</dbReference>
<dbReference type="AlphaFoldDB" id="A0A8H7T091"/>
<dbReference type="InterPro" id="IPR020059">
    <property type="entry name" value="Glu/Gln-tRNA-synth_Ib_codon-bd"/>
</dbReference>
<feature type="domain" description="Glutamyl/glutaminyl-tRNA synthetase class Ib anti-codon binding" evidence="16">
    <location>
        <begin position="512"/>
        <end position="602"/>
    </location>
</feature>
<evidence type="ECO:0000256" key="6">
    <source>
        <dbReference type="ARBA" id="ARBA00022598"/>
    </source>
</evidence>
<evidence type="ECO:0000256" key="10">
    <source>
        <dbReference type="ARBA" id="ARBA00023146"/>
    </source>
</evidence>
<dbReference type="SUPFAM" id="SSF52374">
    <property type="entry name" value="Nucleotidylyl transferase"/>
    <property type="match status" value="1"/>
</dbReference>
<keyword evidence="5" id="KW-0597">Phosphoprotein</keyword>
<dbReference type="NCBIfam" id="TIGR00463">
    <property type="entry name" value="gltX_arch"/>
    <property type="match status" value="1"/>
</dbReference>
<evidence type="ECO:0000256" key="1">
    <source>
        <dbReference type="ARBA" id="ARBA00004496"/>
    </source>
</evidence>
<feature type="domain" description="Glutamate--tRNA ligase N-terminal" evidence="17">
    <location>
        <begin position="26"/>
        <end position="76"/>
    </location>
</feature>
<dbReference type="Gene3D" id="1.10.1160.10">
    <property type="entry name" value="Glutamyl-trna Synthetase, Domain 2"/>
    <property type="match status" value="1"/>
</dbReference>
<dbReference type="GO" id="GO:0017102">
    <property type="term" value="C:methionyl glutamyl tRNA synthetase complex"/>
    <property type="evidence" value="ECO:0007669"/>
    <property type="project" value="TreeGrafter"/>
</dbReference>
<keyword evidence="4" id="KW-0963">Cytoplasm</keyword>
<name>A0A8H7T091_9FUNG</name>
<dbReference type="EMBL" id="JAEPRE010000003">
    <property type="protein sequence ID" value="KAG2237705.1"/>
    <property type="molecule type" value="Genomic_DNA"/>
</dbReference>
<evidence type="ECO:0000259" key="17">
    <source>
        <dbReference type="Pfam" id="PF18466"/>
    </source>
</evidence>
<dbReference type="InterPro" id="IPR041103">
    <property type="entry name" value="GluRS_N"/>
</dbReference>
<feature type="domain" description="Glutamyl/glutaminyl-tRNA synthetase class Ib catalytic" evidence="15">
    <location>
        <begin position="205"/>
        <end position="509"/>
    </location>
</feature>
<dbReference type="Pfam" id="PF20974">
    <property type="entry name" value="tRNA-synt_1c_C2"/>
    <property type="match status" value="1"/>
</dbReference>
<evidence type="ECO:0000256" key="5">
    <source>
        <dbReference type="ARBA" id="ARBA00022553"/>
    </source>
</evidence>
<comment type="caution">
    <text evidence="19">The sequence shown here is derived from an EMBL/GenBank/DDBJ whole genome shotgun (WGS) entry which is preliminary data.</text>
</comment>
<keyword evidence="8 14" id="KW-0067">ATP-binding</keyword>
<evidence type="ECO:0000256" key="7">
    <source>
        <dbReference type="ARBA" id="ARBA00022741"/>
    </source>
</evidence>
<dbReference type="SUPFAM" id="SSF50715">
    <property type="entry name" value="Ribosomal protein L25-like"/>
    <property type="match status" value="1"/>
</dbReference>
<dbReference type="FunFam" id="1.10.1160.10:FF:000001">
    <property type="entry name" value="Glutamine--tRNA ligase"/>
    <property type="match status" value="1"/>
</dbReference>
<sequence length="718" mass="80970">MSGLKLVVASKASPFSYGVLAVAAQVNAVKKGSVEIELREGKSLEGSSKPAASITYNGETYESNNAIARLIARLNPESGLYNPEDPISSTLIDQWLDFAESKLSSTDFKALDATYKELNKYLTLRSYIVGYQVTIADFIIWGTLRASPVFARIVKTKPETLGTYLVRWFEYITSLSSSEYALTAGSKAADQGKFEIGLTDAMMGKVCTRFPPEPSGYLHIGHAKAALLNQYFADTYKGKLIIRFDDTNPSKEKSEYEESIKEDLALIGVNSSVVSHTSDFFDQMYELALKLIKDGKAFCDDTEQLTMREERTARIPSKCRDNSIEENLRRFAEMAKGSEEGLKNCLRAKIDYNSPNGTMRDPVIYRCNLTPHHYTGDKWKVYPTYDFACPIVDSLEGVSHALRTNEYRDRNVQYDWMLESLGMRKVTIWDFGRINFVYTLLSKRKLQWFVDQGLVAGWDDPRFPTVRGIRRRGMTIEALKQYILMQGASQNTLLLEWDKLWALNRKIIDPIAPRYVAVLKEGAVVCNVAGATAEIKEHPVHKKNLELGNKKTHYGPKVYLDQEDAKSLEDGEEVTLMDWGNVFVRKIVKDGKGEVTSIDLELHLAGDFKKTKKKLTWLTVDEDATDCLLLDYDYLITKKKVEEGDEVKDLVTPESEFRYAAIADGNIRDLKKGDIFQFERKGYFILDAPATATEPAHFIRIPDGKAATMASKADVSKK</sequence>
<dbReference type="FunFam" id="3.90.800.10:FF:000001">
    <property type="entry name" value="Glutamine--tRNA ligase"/>
    <property type="match status" value="1"/>
</dbReference>
<dbReference type="EC" id="6.1.1.17" evidence="3"/>
<dbReference type="GO" id="GO:0005829">
    <property type="term" value="C:cytosol"/>
    <property type="evidence" value="ECO:0007669"/>
    <property type="project" value="TreeGrafter"/>
</dbReference>
<dbReference type="PANTHER" id="PTHR43097:SF5">
    <property type="entry name" value="GLUTAMATE--TRNA LIGASE"/>
    <property type="match status" value="1"/>
</dbReference>
<dbReference type="PANTHER" id="PTHR43097">
    <property type="entry name" value="GLUTAMINE-TRNA LIGASE"/>
    <property type="match status" value="1"/>
</dbReference>
<evidence type="ECO:0000256" key="3">
    <source>
        <dbReference type="ARBA" id="ARBA00012835"/>
    </source>
</evidence>
<evidence type="ECO:0000256" key="8">
    <source>
        <dbReference type="ARBA" id="ARBA00022840"/>
    </source>
</evidence>
<keyword evidence="7 14" id="KW-0547">Nucleotide-binding</keyword>
<evidence type="ECO:0000313" key="20">
    <source>
        <dbReference type="Proteomes" id="UP000613177"/>
    </source>
</evidence>
<dbReference type="InterPro" id="IPR049437">
    <property type="entry name" value="tRNA-synt_1c_C2"/>
</dbReference>
<evidence type="ECO:0000259" key="18">
    <source>
        <dbReference type="Pfam" id="PF20974"/>
    </source>
</evidence>
<dbReference type="Gene3D" id="3.90.800.10">
    <property type="entry name" value="Glutamyl-tRNA Synthetase, Domain 3"/>
    <property type="match status" value="1"/>
</dbReference>
<dbReference type="InterPro" id="IPR001412">
    <property type="entry name" value="aa-tRNA-synth_I_CS"/>
</dbReference>
<accession>A0A8H7T091</accession>
<dbReference type="GO" id="GO:0006424">
    <property type="term" value="P:glutamyl-tRNA aminoacylation"/>
    <property type="evidence" value="ECO:0007669"/>
    <property type="project" value="InterPro"/>
</dbReference>
<keyword evidence="6 14" id="KW-0436">Ligase</keyword>
<dbReference type="HAMAP" id="MF_02076">
    <property type="entry name" value="Glu_tRNA_synth_type2"/>
    <property type="match status" value="1"/>
</dbReference>
<dbReference type="Gene3D" id="1.20.1050.130">
    <property type="match status" value="1"/>
</dbReference>
<organism evidence="19 20">
    <name type="scientific">Thamnidium elegans</name>
    <dbReference type="NCBI Taxonomy" id="101142"/>
    <lineage>
        <taxon>Eukaryota</taxon>
        <taxon>Fungi</taxon>
        <taxon>Fungi incertae sedis</taxon>
        <taxon>Mucoromycota</taxon>
        <taxon>Mucoromycotina</taxon>
        <taxon>Mucoromycetes</taxon>
        <taxon>Mucorales</taxon>
        <taxon>Mucorineae</taxon>
        <taxon>Mucoraceae</taxon>
        <taxon>Thamnidium</taxon>
    </lineage>
</organism>
<dbReference type="PRINTS" id="PR00987">
    <property type="entry name" value="TRNASYNTHGLU"/>
</dbReference>
<dbReference type="Pfam" id="PF03950">
    <property type="entry name" value="tRNA-synt_1c_C"/>
    <property type="match status" value="1"/>
</dbReference>
<evidence type="ECO:0000256" key="2">
    <source>
        <dbReference type="ARBA" id="ARBA00008927"/>
    </source>
</evidence>
<dbReference type="InterPro" id="IPR020061">
    <property type="entry name" value="Glu_tRNA_lig_a-bdl"/>
</dbReference>
<dbReference type="GO" id="GO:0010494">
    <property type="term" value="C:cytoplasmic stress granule"/>
    <property type="evidence" value="ECO:0007669"/>
    <property type="project" value="UniProtKB-ARBA"/>
</dbReference>
<comment type="subcellular location">
    <subcellularLocation>
        <location evidence="1">Cytoplasm</location>
    </subcellularLocation>
</comment>
<keyword evidence="20" id="KW-1185">Reference proteome</keyword>
<dbReference type="Proteomes" id="UP000613177">
    <property type="component" value="Unassembled WGS sequence"/>
</dbReference>
<dbReference type="Pfam" id="PF18466">
    <property type="entry name" value="GluRS_N"/>
    <property type="match status" value="1"/>
</dbReference>
<dbReference type="InterPro" id="IPR004526">
    <property type="entry name" value="Glu-tRNA-synth_arc/euk"/>
</dbReference>
<dbReference type="InterPro" id="IPR011035">
    <property type="entry name" value="Ribosomal_bL25/Gln-tRNA_synth"/>
</dbReference>
<dbReference type="GO" id="GO:0005524">
    <property type="term" value="F:ATP binding"/>
    <property type="evidence" value="ECO:0007669"/>
    <property type="project" value="UniProtKB-KW"/>
</dbReference>
<comment type="catalytic activity">
    <reaction evidence="12">
        <text>tRNA(Glu) + L-glutamate + ATP = L-glutamyl-tRNA(Glu) + AMP + diphosphate</text>
        <dbReference type="Rhea" id="RHEA:23540"/>
        <dbReference type="Rhea" id="RHEA-COMP:9663"/>
        <dbReference type="Rhea" id="RHEA-COMP:9680"/>
        <dbReference type="ChEBI" id="CHEBI:29985"/>
        <dbReference type="ChEBI" id="CHEBI:30616"/>
        <dbReference type="ChEBI" id="CHEBI:33019"/>
        <dbReference type="ChEBI" id="CHEBI:78442"/>
        <dbReference type="ChEBI" id="CHEBI:78520"/>
        <dbReference type="ChEBI" id="CHEBI:456215"/>
        <dbReference type="EC" id="6.1.1.17"/>
    </reaction>
</comment>
<gene>
    <name evidence="19" type="ORF">INT48_009643</name>
</gene>
<reference evidence="19" key="1">
    <citation type="submission" date="2021-01" db="EMBL/GenBank/DDBJ databases">
        <title>Metabolic potential, ecology and presence of endohyphal bacteria is reflected in genomic diversity of Mucoromycotina.</title>
        <authorList>
            <person name="Muszewska A."/>
            <person name="Okrasinska A."/>
            <person name="Steczkiewicz K."/>
            <person name="Drgas O."/>
            <person name="Orlowska M."/>
            <person name="Perlinska-Lenart U."/>
            <person name="Aleksandrzak-Piekarczyk T."/>
            <person name="Szatraj K."/>
            <person name="Zielenkiewicz U."/>
            <person name="Pilsyk S."/>
            <person name="Malc E."/>
            <person name="Mieczkowski P."/>
            <person name="Kruszewska J.S."/>
            <person name="Biernat P."/>
            <person name="Pawlowska J."/>
        </authorList>
    </citation>
    <scope>NUCLEOTIDE SEQUENCE</scope>
    <source>
        <strain evidence="19">WA0000018081</strain>
    </source>
</reference>
<dbReference type="CDD" id="cd00807">
    <property type="entry name" value="GlnRS_core"/>
    <property type="match status" value="1"/>
</dbReference>
<dbReference type="FunFam" id="3.40.50.620:FF:000070">
    <property type="entry name" value="Bifunctional glutamate/proline--tRNA ligase"/>
    <property type="match status" value="1"/>
</dbReference>
<evidence type="ECO:0000256" key="14">
    <source>
        <dbReference type="RuleBase" id="RU363037"/>
    </source>
</evidence>
<dbReference type="GO" id="GO:0004818">
    <property type="term" value="F:glutamate-tRNA ligase activity"/>
    <property type="evidence" value="ECO:0007669"/>
    <property type="project" value="UniProtKB-EC"/>
</dbReference>
<dbReference type="InterPro" id="IPR014729">
    <property type="entry name" value="Rossmann-like_a/b/a_fold"/>
</dbReference>
<evidence type="ECO:0000256" key="13">
    <source>
        <dbReference type="ARBA" id="ARBA00070830"/>
    </source>
</evidence>
<evidence type="ECO:0000256" key="11">
    <source>
        <dbReference type="ARBA" id="ARBA00030865"/>
    </source>
</evidence>
<dbReference type="FunFam" id="2.40.240.10:FF:000004">
    <property type="entry name" value="Glutamyl-tRNA synthetase, cytoplasmic"/>
    <property type="match status" value="1"/>
</dbReference>
<dbReference type="Gene3D" id="3.40.50.620">
    <property type="entry name" value="HUPs"/>
    <property type="match status" value="1"/>
</dbReference>
<dbReference type="InterPro" id="IPR050132">
    <property type="entry name" value="Gln/Glu-tRNA_Ligase"/>
</dbReference>
<protein>
    <recommendedName>
        <fullName evidence="13">Probable glutamate--tRNA ligase, cytoplasmic</fullName>
        <ecNumber evidence="3">6.1.1.17</ecNumber>
    </recommendedName>
    <alternativeName>
        <fullName evidence="11">Glutamyl-tRNA synthetase</fullName>
    </alternativeName>
</protein>
<proteinExistence type="inferred from homology"/>